<protein>
    <submittedName>
        <fullName evidence="2">Uncharacterized protein</fullName>
    </submittedName>
</protein>
<comment type="caution">
    <text evidence="2">The sequence shown here is derived from an EMBL/GenBank/DDBJ whole genome shotgun (WGS) entry which is preliminary data.</text>
</comment>
<keyword evidence="3" id="KW-1185">Reference proteome</keyword>
<dbReference type="EMBL" id="MNUE01000061">
    <property type="protein sequence ID" value="OJD30374.1"/>
    <property type="molecule type" value="Genomic_DNA"/>
</dbReference>
<gene>
    <name evidence="2" type="ORF">BKCO1_6100011</name>
</gene>
<name>A0A1J9QNA1_9PEZI</name>
<proteinExistence type="predicted"/>
<evidence type="ECO:0000256" key="1">
    <source>
        <dbReference type="SAM" id="SignalP"/>
    </source>
</evidence>
<feature type="chain" id="PRO_5011955901" evidence="1">
    <location>
        <begin position="19"/>
        <end position="113"/>
    </location>
</feature>
<dbReference type="Proteomes" id="UP000183809">
    <property type="component" value="Unassembled WGS sequence"/>
</dbReference>
<dbReference type="RefSeq" id="XP_020126634.1">
    <property type="nucleotide sequence ID" value="XM_020277976.1"/>
</dbReference>
<feature type="signal peptide" evidence="1">
    <location>
        <begin position="1"/>
        <end position="18"/>
    </location>
</feature>
<evidence type="ECO:0000313" key="2">
    <source>
        <dbReference type="EMBL" id="OJD30374.1"/>
    </source>
</evidence>
<keyword evidence="1" id="KW-0732">Signal</keyword>
<dbReference type="GeneID" id="31018237"/>
<dbReference type="AlphaFoldDB" id="A0A1J9QNA1"/>
<reference evidence="2 3" key="1">
    <citation type="submission" date="2016-10" db="EMBL/GenBank/DDBJ databases">
        <title>Proteomics and genomics reveal pathogen-plant mechanisms compatible with a hemibiotrophic lifestyle of Diplodia corticola.</title>
        <authorList>
            <person name="Fernandes I."/>
            <person name="De Jonge R."/>
            <person name="Van De Peer Y."/>
            <person name="Devreese B."/>
            <person name="Alves A."/>
            <person name="Esteves A.C."/>
        </authorList>
    </citation>
    <scope>NUCLEOTIDE SEQUENCE [LARGE SCALE GENOMIC DNA]</scope>
    <source>
        <strain evidence="2 3">CBS 112549</strain>
    </source>
</reference>
<accession>A0A1J9QNA1</accession>
<sequence>MRFPTLLVAFPFLGLAVADTLQVRVWPDGQKTCSGASRQTITVGTVGHCYDTAEQFNSLKTQNVASSFFNRGLHVYVYQNKGCSGNVGGPIDLTNDDVCRRWEGRSFKVDTKA</sequence>
<organism evidence="2 3">
    <name type="scientific">Diplodia corticola</name>
    <dbReference type="NCBI Taxonomy" id="236234"/>
    <lineage>
        <taxon>Eukaryota</taxon>
        <taxon>Fungi</taxon>
        <taxon>Dikarya</taxon>
        <taxon>Ascomycota</taxon>
        <taxon>Pezizomycotina</taxon>
        <taxon>Dothideomycetes</taxon>
        <taxon>Dothideomycetes incertae sedis</taxon>
        <taxon>Botryosphaeriales</taxon>
        <taxon>Botryosphaeriaceae</taxon>
        <taxon>Diplodia</taxon>
    </lineage>
</organism>
<evidence type="ECO:0000313" key="3">
    <source>
        <dbReference type="Proteomes" id="UP000183809"/>
    </source>
</evidence>